<feature type="compositionally biased region" description="Basic and acidic residues" evidence="8">
    <location>
        <begin position="333"/>
        <end position="348"/>
    </location>
</feature>
<comment type="caution">
    <text evidence="10">The sequence shown here is derived from an EMBL/GenBank/DDBJ whole genome shotgun (WGS) entry which is preliminary data.</text>
</comment>
<dbReference type="InterPro" id="IPR037185">
    <property type="entry name" value="EmrE-like"/>
</dbReference>
<evidence type="ECO:0000256" key="8">
    <source>
        <dbReference type="SAM" id="MobiDB-lite"/>
    </source>
</evidence>
<proteinExistence type="inferred from homology"/>
<evidence type="ECO:0000256" key="4">
    <source>
        <dbReference type="ARBA" id="ARBA00022692"/>
    </source>
</evidence>
<evidence type="ECO:0000256" key="9">
    <source>
        <dbReference type="SAM" id="Phobius"/>
    </source>
</evidence>
<evidence type="ECO:0000256" key="3">
    <source>
        <dbReference type="ARBA" id="ARBA00022448"/>
    </source>
</evidence>
<dbReference type="EMBL" id="AZBU02000005">
    <property type="protein sequence ID" value="TKR77520.1"/>
    <property type="molecule type" value="Genomic_DNA"/>
</dbReference>
<keyword evidence="5" id="KW-0256">Endoplasmic reticulum</keyword>
<keyword evidence="4 9" id="KW-0812">Transmembrane</keyword>
<feature type="transmembrane region" description="Helical" evidence="9">
    <location>
        <begin position="234"/>
        <end position="252"/>
    </location>
</feature>
<dbReference type="Pfam" id="PF08449">
    <property type="entry name" value="UAA"/>
    <property type="match status" value="1"/>
</dbReference>
<dbReference type="GO" id="GO:0005460">
    <property type="term" value="F:UDP-glucose transmembrane transporter activity"/>
    <property type="evidence" value="ECO:0007669"/>
    <property type="project" value="TreeGrafter"/>
</dbReference>
<dbReference type="Gene3D" id="1.10.3730.20">
    <property type="match status" value="1"/>
</dbReference>
<feature type="transmembrane region" description="Helical" evidence="9">
    <location>
        <begin position="12"/>
        <end position="31"/>
    </location>
</feature>
<organism evidence="10 11">
    <name type="scientific">Steinernema carpocapsae</name>
    <name type="common">Entomopathogenic nematode</name>
    <dbReference type="NCBI Taxonomy" id="34508"/>
    <lineage>
        <taxon>Eukaryota</taxon>
        <taxon>Metazoa</taxon>
        <taxon>Ecdysozoa</taxon>
        <taxon>Nematoda</taxon>
        <taxon>Chromadorea</taxon>
        <taxon>Rhabditida</taxon>
        <taxon>Tylenchina</taxon>
        <taxon>Panagrolaimomorpha</taxon>
        <taxon>Strongyloidoidea</taxon>
        <taxon>Steinernematidae</taxon>
        <taxon>Steinernema</taxon>
    </lineage>
</organism>
<gene>
    <name evidence="10" type="ORF">L596_018476</name>
</gene>
<protein>
    <recommendedName>
        <fullName evidence="12">Sugar phosphate transporter domain-containing protein</fullName>
    </recommendedName>
</protein>
<keyword evidence="6 9" id="KW-1133">Transmembrane helix</keyword>
<name>A0A4U5N537_STECR</name>
<evidence type="ECO:0000256" key="7">
    <source>
        <dbReference type="ARBA" id="ARBA00023136"/>
    </source>
</evidence>
<sequence>MTAHPGFLRQALILALCASGIIVCYSLSSLLQEEITQGKYAPGDKFTFTQTLVFVQCLVNTIVAFLGRATNSDAPDTVPRHLYALSAGSYLLAMIFSNQALRYIPYPTQVLGKSCKPIPIMVFGVLFAHKSYNFRKYLTVLTIVIGVAMFLYKDQKAVAHGHAFEIGYGEILLLASLAMDGTTGAVQDRIRHHYQTNKWSLMLNMNMFSLLFAIVPVFREVQGFLAFVQKYPNIPYQILILSMCACIGQCFIFKTVTDFGPLTCSIITTTRKLFTIIASVVLFNHPMSQRQILGTSVVFAALLFDAIDSKKSHAAKSKEAEKLLKKKEFEAEKAAEKSKNEEVVRQESPKASPVVRRTRARRAD</sequence>
<keyword evidence="7 9" id="KW-0472">Membrane</keyword>
<evidence type="ECO:0008006" key="12">
    <source>
        <dbReference type="Google" id="ProtNLM"/>
    </source>
</evidence>
<feature type="region of interest" description="Disordered" evidence="8">
    <location>
        <begin position="333"/>
        <end position="364"/>
    </location>
</feature>
<accession>A0A4U5N537</accession>
<reference evidence="10 11" key="2">
    <citation type="journal article" date="2019" name="G3 (Bethesda)">
        <title>Hybrid Assembly of the Genome of the Entomopathogenic Nematode Steinernema carpocapsae Identifies the X-Chromosome.</title>
        <authorList>
            <person name="Serra L."/>
            <person name="Macchietto M."/>
            <person name="Macias-Munoz A."/>
            <person name="McGill C.J."/>
            <person name="Rodriguez I.M."/>
            <person name="Rodriguez B."/>
            <person name="Murad R."/>
            <person name="Mortazavi A."/>
        </authorList>
    </citation>
    <scope>NUCLEOTIDE SEQUENCE [LARGE SCALE GENOMIC DNA]</scope>
    <source>
        <strain evidence="10 11">ALL</strain>
    </source>
</reference>
<reference evidence="10 11" key="1">
    <citation type="journal article" date="2015" name="Genome Biol.">
        <title>Comparative genomics of Steinernema reveals deeply conserved gene regulatory networks.</title>
        <authorList>
            <person name="Dillman A.R."/>
            <person name="Macchietto M."/>
            <person name="Porter C.F."/>
            <person name="Rogers A."/>
            <person name="Williams B."/>
            <person name="Antoshechkin I."/>
            <person name="Lee M.M."/>
            <person name="Goodwin Z."/>
            <person name="Lu X."/>
            <person name="Lewis E.E."/>
            <person name="Goodrich-Blair H."/>
            <person name="Stock S.P."/>
            <person name="Adams B.J."/>
            <person name="Sternberg P.W."/>
            <person name="Mortazavi A."/>
        </authorList>
    </citation>
    <scope>NUCLEOTIDE SEQUENCE [LARGE SCALE GENOMIC DNA]</scope>
    <source>
        <strain evidence="10 11">ALL</strain>
    </source>
</reference>
<evidence type="ECO:0000256" key="6">
    <source>
        <dbReference type="ARBA" id="ARBA00022989"/>
    </source>
</evidence>
<dbReference type="SUPFAM" id="SSF103481">
    <property type="entry name" value="Multidrug resistance efflux transporter EmrE"/>
    <property type="match status" value="2"/>
</dbReference>
<dbReference type="InterPro" id="IPR013657">
    <property type="entry name" value="SCL35B1-4/HUT1"/>
</dbReference>
<comment type="subcellular location">
    <subcellularLocation>
        <location evidence="1">Endoplasmic reticulum membrane</location>
        <topology evidence="1">Multi-pass membrane protein</topology>
    </subcellularLocation>
</comment>
<evidence type="ECO:0000313" key="11">
    <source>
        <dbReference type="Proteomes" id="UP000298663"/>
    </source>
</evidence>
<feature type="transmembrane region" description="Helical" evidence="9">
    <location>
        <begin position="134"/>
        <end position="152"/>
    </location>
</feature>
<evidence type="ECO:0000256" key="5">
    <source>
        <dbReference type="ARBA" id="ARBA00022824"/>
    </source>
</evidence>
<feature type="transmembrane region" description="Helical" evidence="9">
    <location>
        <begin position="51"/>
        <end position="70"/>
    </location>
</feature>
<keyword evidence="11" id="KW-1185">Reference proteome</keyword>
<dbReference type="Proteomes" id="UP000298663">
    <property type="component" value="Unassembled WGS sequence"/>
</dbReference>
<dbReference type="GO" id="GO:0000139">
    <property type="term" value="C:Golgi membrane"/>
    <property type="evidence" value="ECO:0007669"/>
    <property type="project" value="TreeGrafter"/>
</dbReference>
<keyword evidence="3" id="KW-0813">Transport</keyword>
<dbReference type="OrthoDB" id="78344at2759"/>
<comment type="similarity">
    <text evidence="2">Belongs to the nucleotide-sugar transporter family. SLC35B subfamily.</text>
</comment>
<evidence type="ECO:0000256" key="1">
    <source>
        <dbReference type="ARBA" id="ARBA00004477"/>
    </source>
</evidence>
<evidence type="ECO:0000256" key="2">
    <source>
        <dbReference type="ARBA" id="ARBA00010694"/>
    </source>
</evidence>
<dbReference type="GO" id="GO:0005789">
    <property type="term" value="C:endoplasmic reticulum membrane"/>
    <property type="evidence" value="ECO:0007669"/>
    <property type="project" value="UniProtKB-SubCell"/>
</dbReference>
<dbReference type="STRING" id="34508.A0A4U5N537"/>
<feature type="transmembrane region" description="Helical" evidence="9">
    <location>
        <begin position="82"/>
        <end position="101"/>
    </location>
</feature>
<dbReference type="PANTHER" id="PTHR10778:SF10">
    <property type="entry name" value="SOLUTE CARRIER FAMILY 35 MEMBER B1"/>
    <property type="match status" value="1"/>
</dbReference>
<feature type="transmembrane region" description="Helical" evidence="9">
    <location>
        <begin position="199"/>
        <end position="218"/>
    </location>
</feature>
<dbReference type="PANTHER" id="PTHR10778">
    <property type="entry name" value="SOLUTE CARRIER FAMILY 35 MEMBER B"/>
    <property type="match status" value="1"/>
</dbReference>
<dbReference type="GO" id="GO:0005459">
    <property type="term" value="F:UDP-galactose transmembrane transporter activity"/>
    <property type="evidence" value="ECO:0007669"/>
    <property type="project" value="TreeGrafter"/>
</dbReference>
<evidence type="ECO:0000313" key="10">
    <source>
        <dbReference type="EMBL" id="TKR77520.1"/>
    </source>
</evidence>
<dbReference type="AlphaFoldDB" id="A0A4U5N537"/>